<dbReference type="Pfam" id="PF09778">
    <property type="entry name" value="Guanylate_cyc_2"/>
    <property type="match status" value="1"/>
</dbReference>
<dbReference type="OrthoDB" id="206796at2759"/>
<evidence type="ECO:0000313" key="2">
    <source>
        <dbReference type="Proteomes" id="UP001153636"/>
    </source>
</evidence>
<dbReference type="InterPro" id="IPR018616">
    <property type="entry name" value="GUCD1"/>
</dbReference>
<gene>
    <name evidence="1" type="ORF">PSYICH_LOCUS12441</name>
</gene>
<organism evidence="1 2">
    <name type="scientific">Psylliodes chrysocephalus</name>
    <dbReference type="NCBI Taxonomy" id="3402493"/>
    <lineage>
        <taxon>Eukaryota</taxon>
        <taxon>Metazoa</taxon>
        <taxon>Ecdysozoa</taxon>
        <taxon>Arthropoda</taxon>
        <taxon>Hexapoda</taxon>
        <taxon>Insecta</taxon>
        <taxon>Pterygota</taxon>
        <taxon>Neoptera</taxon>
        <taxon>Endopterygota</taxon>
        <taxon>Coleoptera</taxon>
        <taxon>Polyphaga</taxon>
        <taxon>Cucujiformia</taxon>
        <taxon>Chrysomeloidea</taxon>
        <taxon>Chrysomelidae</taxon>
        <taxon>Galerucinae</taxon>
        <taxon>Alticini</taxon>
        <taxon>Psylliodes</taxon>
    </lineage>
</organism>
<reference evidence="1" key="1">
    <citation type="submission" date="2022-01" db="EMBL/GenBank/DDBJ databases">
        <authorList>
            <person name="King R."/>
        </authorList>
    </citation>
    <scope>NUCLEOTIDE SEQUENCE</scope>
</reference>
<protein>
    <recommendedName>
        <fullName evidence="3">Protein GUCD1</fullName>
    </recommendedName>
</protein>
<dbReference type="Proteomes" id="UP001153636">
    <property type="component" value="Chromosome 6"/>
</dbReference>
<dbReference type="AlphaFoldDB" id="A0A9P0D174"/>
<accession>A0A9P0D174</accession>
<dbReference type="EMBL" id="OV651818">
    <property type="protein sequence ID" value="CAH1112035.1"/>
    <property type="molecule type" value="Genomic_DNA"/>
</dbReference>
<evidence type="ECO:0008006" key="3">
    <source>
        <dbReference type="Google" id="ProtNLM"/>
    </source>
</evidence>
<dbReference type="PANTHER" id="PTHR31400">
    <property type="entry name" value="GUANYLYL CYCLASE DOMAIN CONTAINING PROTEIN 1 GUCD1"/>
    <property type="match status" value="1"/>
</dbReference>
<name>A0A9P0D174_9CUCU</name>
<evidence type="ECO:0000313" key="1">
    <source>
        <dbReference type="EMBL" id="CAH1112035.1"/>
    </source>
</evidence>
<proteinExistence type="predicted"/>
<dbReference type="PANTHER" id="PTHR31400:SF1">
    <property type="entry name" value="PROTEIN GUCD1"/>
    <property type="match status" value="1"/>
</dbReference>
<keyword evidence="2" id="KW-1185">Reference proteome</keyword>
<sequence>MTARQNENNESFNNGQPEKLHIQLSHFKQKSNWDCGISCILMVLPKKKRQELLNNFSQICKNEGFNKSTWTIDLCYLLKKFDVPHIFYTITLGVHEGYKGNSFYHSILNKDENRVNTRFKDAEDCGIFVRKKPVSIIDIIAHLVNGPVIVLTNAKVLSCDICKFNKISSEFRKCIPWPATYQGHYIVVCGYDVHMRKIFYRNPSFADHVCTMPMEMFDLARKSYGTDEDIIFIYT</sequence>